<feature type="region of interest" description="Disordered" evidence="1">
    <location>
        <begin position="90"/>
        <end position="140"/>
    </location>
</feature>
<dbReference type="RefSeq" id="XP_013753101.1">
    <property type="nucleotide sequence ID" value="XM_013897647.1"/>
</dbReference>
<organism evidence="2 3">
    <name type="scientific">Thecamonas trahens ATCC 50062</name>
    <dbReference type="NCBI Taxonomy" id="461836"/>
    <lineage>
        <taxon>Eukaryota</taxon>
        <taxon>Apusozoa</taxon>
        <taxon>Apusomonadida</taxon>
        <taxon>Apusomonadidae</taxon>
        <taxon>Thecamonas</taxon>
    </lineage>
</organism>
<dbReference type="EMBL" id="GL349498">
    <property type="protein sequence ID" value="KNC55279.1"/>
    <property type="molecule type" value="Genomic_DNA"/>
</dbReference>
<dbReference type="Proteomes" id="UP000054408">
    <property type="component" value="Unassembled WGS sequence"/>
</dbReference>
<feature type="compositionally biased region" description="Low complexity" evidence="1">
    <location>
        <begin position="112"/>
        <end position="122"/>
    </location>
</feature>
<feature type="compositionally biased region" description="Low complexity" evidence="1">
    <location>
        <begin position="227"/>
        <end position="240"/>
    </location>
</feature>
<feature type="compositionally biased region" description="Low complexity" evidence="1">
    <location>
        <begin position="130"/>
        <end position="140"/>
    </location>
</feature>
<keyword evidence="3" id="KW-1185">Reference proteome</keyword>
<feature type="compositionally biased region" description="Basic residues" evidence="1">
    <location>
        <begin position="102"/>
        <end position="111"/>
    </location>
</feature>
<evidence type="ECO:0000313" key="2">
    <source>
        <dbReference type="EMBL" id="KNC55279.1"/>
    </source>
</evidence>
<dbReference type="AlphaFoldDB" id="A0A0L0DSG0"/>
<dbReference type="GeneID" id="25569022"/>
<evidence type="ECO:0000256" key="1">
    <source>
        <dbReference type="SAM" id="MobiDB-lite"/>
    </source>
</evidence>
<name>A0A0L0DSG0_THETB</name>
<feature type="region of interest" description="Disordered" evidence="1">
    <location>
        <begin position="219"/>
        <end position="240"/>
    </location>
</feature>
<sequence length="263" mass="27587">MADEPERKYTKKELLTQRELVFALKEELAEKVVEFEAHSVDYDAVSSGVAGVAGSAGSAPAAWSEEQKAAAVSAITDLRHRLITESNMLKHMFKNREPSLRPHSKRSRSRTRSSSSAAAAAIRSRRAHSSSRVSSTSSSDANDAAAAIAAVAVEDTSSVTLSTLPSYSSTTAAGGPANDSMYTSFGSTSSFMQPLTHSRSMQVYTWGPYGYSLTSLPAPLHPPPAAPASNPAPSAAPAASAALSLVPDDLDGVFRSSRDILAA</sequence>
<protein>
    <submittedName>
        <fullName evidence="2">Uncharacterized protein</fullName>
    </submittedName>
</protein>
<gene>
    <name evidence="2" type="ORF">AMSG_10919</name>
</gene>
<reference evidence="2 3" key="1">
    <citation type="submission" date="2010-05" db="EMBL/GenBank/DDBJ databases">
        <title>The Genome Sequence of Thecamonas trahens ATCC 50062.</title>
        <authorList>
            <consortium name="The Broad Institute Genome Sequencing Platform"/>
            <person name="Russ C."/>
            <person name="Cuomo C."/>
            <person name="Shea T."/>
            <person name="Young S.K."/>
            <person name="Zeng Q."/>
            <person name="Koehrsen M."/>
            <person name="Haas B."/>
            <person name="Borodovsky M."/>
            <person name="Guigo R."/>
            <person name="Alvarado L."/>
            <person name="Berlin A."/>
            <person name="Bochicchio J."/>
            <person name="Borenstein D."/>
            <person name="Chapman S."/>
            <person name="Chen Z."/>
            <person name="Freedman E."/>
            <person name="Gellesch M."/>
            <person name="Goldberg J."/>
            <person name="Griggs A."/>
            <person name="Gujja S."/>
            <person name="Heilman E."/>
            <person name="Heiman D."/>
            <person name="Hepburn T."/>
            <person name="Howarth C."/>
            <person name="Jen D."/>
            <person name="Larson L."/>
            <person name="Mehta T."/>
            <person name="Park D."/>
            <person name="Pearson M."/>
            <person name="Roberts A."/>
            <person name="Saif S."/>
            <person name="Shenoy N."/>
            <person name="Sisk P."/>
            <person name="Stolte C."/>
            <person name="Sykes S."/>
            <person name="Thomson T."/>
            <person name="Walk T."/>
            <person name="White J."/>
            <person name="Yandava C."/>
            <person name="Burger G."/>
            <person name="Gray M.W."/>
            <person name="Holland P.W.H."/>
            <person name="King N."/>
            <person name="Lang F.B.F."/>
            <person name="Roger A.J."/>
            <person name="Ruiz-Trillo I."/>
            <person name="Lander E."/>
            <person name="Nusbaum C."/>
        </authorList>
    </citation>
    <scope>NUCLEOTIDE SEQUENCE [LARGE SCALE GENOMIC DNA]</scope>
    <source>
        <strain evidence="2 3">ATCC 50062</strain>
    </source>
</reference>
<proteinExistence type="predicted"/>
<evidence type="ECO:0000313" key="3">
    <source>
        <dbReference type="Proteomes" id="UP000054408"/>
    </source>
</evidence>
<accession>A0A0L0DSG0</accession>